<protein>
    <submittedName>
        <fullName evidence="5">ZP domain-containing protein</fullName>
    </submittedName>
</protein>
<keyword evidence="1" id="KW-1133">Transmembrane helix</keyword>
<sequence length="377" mass="43274">MGYQRDLETPYNLYISTFSRTVRMELYTLNKSHVFFYLILFSTIMIPAVLISALGPPVLCRNTHYATDNLPPGRNLLNGFFKISSDPVLLLQKEIWFSAVIHRENSDRLVSIPLTVNISVLCRTYPENIKDSDESKPDAGDIIAIEKYQKNITLVCQEGKPCNEIQLLHIGQLNCAVYTFKVRFLGLLAVKDDSDTPNVRKSRAIHSSTLRSSRKPRQMITPPVRADEFWDNYNYNGASDKRVDVDNSFEDASSNLIGSQIADAEDSMRFKQVESSLDNFERKPINEDGNYLKISVGDENADAKFGPVMEEENKETNNPVIPNFAIQEIEFITQTRNPTFSYYEMFSRAVSFMAAFYLFVSYWHGIILYYIYIFLVR</sequence>
<evidence type="ECO:0000313" key="4">
    <source>
        <dbReference type="Proteomes" id="UP000278807"/>
    </source>
</evidence>
<evidence type="ECO:0000313" key="5">
    <source>
        <dbReference type="WBParaSite" id="HNAJ_0000240401-mRNA-1"/>
    </source>
</evidence>
<feature type="domain" description="TMEM181 GOLD" evidence="2">
    <location>
        <begin position="81"/>
        <end position="187"/>
    </location>
</feature>
<dbReference type="InterPro" id="IPR040416">
    <property type="entry name" value="TMEM181"/>
</dbReference>
<dbReference type="WBParaSite" id="HNAJ_0000240401-mRNA-1">
    <property type="protein sequence ID" value="HNAJ_0000240401-mRNA-1"/>
    <property type="gene ID" value="HNAJ_0000240401"/>
</dbReference>
<dbReference type="InterPro" id="IPR054077">
    <property type="entry name" value="TMEM181_GOLD"/>
</dbReference>
<dbReference type="EMBL" id="UZAE01001164">
    <property type="protein sequence ID" value="VDN98262.1"/>
    <property type="molecule type" value="Genomic_DNA"/>
</dbReference>
<dbReference type="STRING" id="102285.A0A0R3T5R6"/>
<evidence type="ECO:0000313" key="3">
    <source>
        <dbReference type="EMBL" id="VDN98262.1"/>
    </source>
</evidence>
<dbReference type="Pfam" id="PF21885">
    <property type="entry name" value="TMEM181_GOLD"/>
    <property type="match status" value="1"/>
</dbReference>
<gene>
    <name evidence="3" type="ORF">HNAJ_LOCUS2403</name>
</gene>
<dbReference type="GO" id="GO:0015643">
    <property type="term" value="F:toxic substance binding"/>
    <property type="evidence" value="ECO:0007669"/>
    <property type="project" value="InterPro"/>
</dbReference>
<proteinExistence type="predicted"/>
<dbReference type="PANTHER" id="PTHR31918:SF1">
    <property type="entry name" value="TRANSMEMBRANE PROTEIN 181"/>
    <property type="match status" value="1"/>
</dbReference>
<dbReference type="Proteomes" id="UP000278807">
    <property type="component" value="Unassembled WGS sequence"/>
</dbReference>
<dbReference type="PANTHER" id="PTHR31918">
    <property type="entry name" value="TRANSMEMBRANE PROTEIN 181"/>
    <property type="match status" value="1"/>
</dbReference>
<keyword evidence="4" id="KW-1185">Reference proteome</keyword>
<organism evidence="5">
    <name type="scientific">Rodentolepis nana</name>
    <name type="common">Dwarf tapeworm</name>
    <name type="synonym">Hymenolepis nana</name>
    <dbReference type="NCBI Taxonomy" id="102285"/>
    <lineage>
        <taxon>Eukaryota</taxon>
        <taxon>Metazoa</taxon>
        <taxon>Spiralia</taxon>
        <taxon>Lophotrochozoa</taxon>
        <taxon>Platyhelminthes</taxon>
        <taxon>Cestoda</taxon>
        <taxon>Eucestoda</taxon>
        <taxon>Cyclophyllidea</taxon>
        <taxon>Hymenolepididae</taxon>
        <taxon>Rodentolepis</taxon>
    </lineage>
</organism>
<reference evidence="3 4" key="2">
    <citation type="submission" date="2018-11" db="EMBL/GenBank/DDBJ databases">
        <authorList>
            <consortium name="Pathogen Informatics"/>
        </authorList>
    </citation>
    <scope>NUCLEOTIDE SEQUENCE [LARGE SCALE GENOMIC DNA]</scope>
</reference>
<keyword evidence="1" id="KW-0812">Transmembrane</keyword>
<feature type="transmembrane region" description="Helical" evidence="1">
    <location>
        <begin position="354"/>
        <end position="375"/>
    </location>
</feature>
<evidence type="ECO:0000256" key="1">
    <source>
        <dbReference type="SAM" id="Phobius"/>
    </source>
</evidence>
<accession>A0A0R3T5R6</accession>
<dbReference type="OrthoDB" id="6250534at2759"/>
<evidence type="ECO:0000259" key="2">
    <source>
        <dbReference type="Pfam" id="PF21885"/>
    </source>
</evidence>
<dbReference type="AlphaFoldDB" id="A0A0R3T5R6"/>
<feature type="transmembrane region" description="Helical" evidence="1">
    <location>
        <begin position="34"/>
        <end position="54"/>
    </location>
</feature>
<reference evidence="5" key="1">
    <citation type="submission" date="2017-02" db="UniProtKB">
        <authorList>
            <consortium name="WormBaseParasite"/>
        </authorList>
    </citation>
    <scope>IDENTIFICATION</scope>
</reference>
<name>A0A0R3T5R6_RODNA</name>
<keyword evidence="1" id="KW-0472">Membrane</keyword>